<accession>A0A8S3A1K1</accession>
<comment type="caution">
    <text evidence="1">The sequence shown here is derived from an EMBL/GenBank/DDBJ whole genome shotgun (WGS) entry which is preliminary data.</text>
</comment>
<name>A0A8S3A1K1_9BILA</name>
<evidence type="ECO:0000313" key="1">
    <source>
        <dbReference type="EMBL" id="CAF4662370.1"/>
    </source>
</evidence>
<feature type="non-terminal residue" evidence="1">
    <location>
        <position position="58"/>
    </location>
</feature>
<sequence length="58" mass="6554">MIYAAIHSGALRINGTCAKSNERRISDNEWIDQNPMIVIGTCFNFHGQCFQKHFSNAP</sequence>
<proteinExistence type="predicted"/>
<reference evidence="1" key="1">
    <citation type="submission" date="2021-02" db="EMBL/GenBank/DDBJ databases">
        <authorList>
            <person name="Nowell W R."/>
        </authorList>
    </citation>
    <scope>NUCLEOTIDE SEQUENCE</scope>
</reference>
<organism evidence="1 2">
    <name type="scientific">Rotaria magnacalcarata</name>
    <dbReference type="NCBI Taxonomy" id="392030"/>
    <lineage>
        <taxon>Eukaryota</taxon>
        <taxon>Metazoa</taxon>
        <taxon>Spiralia</taxon>
        <taxon>Gnathifera</taxon>
        <taxon>Rotifera</taxon>
        <taxon>Eurotatoria</taxon>
        <taxon>Bdelloidea</taxon>
        <taxon>Philodinida</taxon>
        <taxon>Philodinidae</taxon>
        <taxon>Rotaria</taxon>
    </lineage>
</organism>
<dbReference type="EMBL" id="CAJOBH010111264">
    <property type="protein sequence ID" value="CAF4662370.1"/>
    <property type="molecule type" value="Genomic_DNA"/>
</dbReference>
<dbReference type="Proteomes" id="UP000681967">
    <property type="component" value="Unassembled WGS sequence"/>
</dbReference>
<gene>
    <name evidence="1" type="ORF">BYL167_LOCUS42641</name>
</gene>
<dbReference type="AlphaFoldDB" id="A0A8S3A1K1"/>
<protein>
    <submittedName>
        <fullName evidence="1">Uncharacterized protein</fullName>
    </submittedName>
</protein>
<evidence type="ECO:0000313" key="2">
    <source>
        <dbReference type="Proteomes" id="UP000681967"/>
    </source>
</evidence>